<dbReference type="SMART" id="SM00494">
    <property type="entry name" value="ChtBD2"/>
    <property type="match status" value="3"/>
</dbReference>
<keyword evidence="5" id="KW-0325">Glycoprotein</keyword>
<protein>
    <recommendedName>
        <fullName evidence="8">Chitin-binding type-2 domain-containing protein</fullName>
    </recommendedName>
</protein>
<dbReference type="PROSITE" id="PS50940">
    <property type="entry name" value="CHIT_BIND_II"/>
    <property type="match status" value="2"/>
</dbReference>
<feature type="compositionally biased region" description="Low complexity" evidence="6">
    <location>
        <begin position="816"/>
        <end position="834"/>
    </location>
</feature>
<dbReference type="Proteomes" id="UP000069940">
    <property type="component" value="Unassembled WGS sequence"/>
</dbReference>
<feature type="region of interest" description="Disordered" evidence="6">
    <location>
        <begin position="273"/>
        <end position="298"/>
    </location>
</feature>
<feature type="chain" id="PRO_5047163638" description="Chitin-binding type-2 domain-containing protein" evidence="7">
    <location>
        <begin position="37"/>
        <end position="898"/>
    </location>
</feature>
<feature type="domain" description="Chitin-binding type-2" evidence="8">
    <location>
        <begin position="625"/>
        <end position="681"/>
    </location>
</feature>
<keyword evidence="3" id="KW-0677">Repeat</keyword>
<feature type="region of interest" description="Disordered" evidence="6">
    <location>
        <begin position="538"/>
        <end position="568"/>
    </location>
</feature>
<feature type="region of interest" description="Disordered" evidence="6">
    <location>
        <begin position="768"/>
        <end position="850"/>
    </location>
</feature>
<evidence type="ECO:0000256" key="1">
    <source>
        <dbReference type="ARBA" id="ARBA00022669"/>
    </source>
</evidence>
<dbReference type="SUPFAM" id="SSF57625">
    <property type="entry name" value="Invertebrate chitin-binding proteins"/>
    <property type="match status" value="3"/>
</dbReference>
<keyword evidence="2 7" id="KW-0732">Signal</keyword>
<feature type="compositionally biased region" description="Basic residues" evidence="6">
    <location>
        <begin position="782"/>
        <end position="799"/>
    </location>
</feature>
<evidence type="ECO:0000256" key="5">
    <source>
        <dbReference type="ARBA" id="ARBA00023180"/>
    </source>
</evidence>
<evidence type="ECO:0000256" key="6">
    <source>
        <dbReference type="SAM" id="MobiDB-lite"/>
    </source>
</evidence>
<keyword evidence="10" id="KW-1185">Reference proteome</keyword>
<evidence type="ECO:0000256" key="4">
    <source>
        <dbReference type="ARBA" id="ARBA00023157"/>
    </source>
</evidence>
<feature type="compositionally biased region" description="Basic residues" evidence="6">
    <location>
        <begin position="280"/>
        <end position="289"/>
    </location>
</feature>
<evidence type="ECO:0000313" key="9">
    <source>
        <dbReference type="EnsemblMetazoa" id="AALFPA23_014927.P21631"/>
    </source>
</evidence>
<organism evidence="9 10">
    <name type="scientific">Aedes albopictus</name>
    <name type="common">Asian tiger mosquito</name>
    <name type="synonym">Stegomyia albopicta</name>
    <dbReference type="NCBI Taxonomy" id="7160"/>
    <lineage>
        <taxon>Eukaryota</taxon>
        <taxon>Metazoa</taxon>
        <taxon>Ecdysozoa</taxon>
        <taxon>Arthropoda</taxon>
        <taxon>Hexapoda</taxon>
        <taxon>Insecta</taxon>
        <taxon>Pterygota</taxon>
        <taxon>Neoptera</taxon>
        <taxon>Endopterygota</taxon>
        <taxon>Diptera</taxon>
        <taxon>Nematocera</taxon>
        <taxon>Culicoidea</taxon>
        <taxon>Culicidae</taxon>
        <taxon>Culicinae</taxon>
        <taxon>Aedini</taxon>
        <taxon>Aedes</taxon>
        <taxon>Stegomyia</taxon>
    </lineage>
</organism>
<evidence type="ECO:0000256" key="2">
    <source>
        <dbReference type="ARBA" id="ARBA00022729"/>
    </source>
</evidence>
<feature type="compositionally biased region" description="Low complexity" evidence="6">
    <location>
        <begin position="768"/>
        <end position="781"/>
    </location>
</feature>
<evidence type="ECO:0000259" key="8">
    <source>
        <dbReference type="PROSITE" id="PS50940"/>
    </source>
</evidence>
<feature type="domain" description="Chitin-binding type-2" evidence="8">
    <location>
        <begin position="36"/>
        <end position="95"/>
    </location>
</feature>
<dbReference type="GeneID" id="109429816"/>
<feature type="region of interest" description="Disordered" evidence="6">
    <location>
        <begin position="319"/>
        <end position="340"/>
    </location>
</feature>
<keyword evidence="4" id="KW-1015">Disulfide bond</keyword>
<dbReference type="Gene3D" id="2.170.140.10">
    <property type="entry name" value="Chitin binding domain"/>
    <property type="match status" value="2"/>
</dbReference>
<feature type="compositionally biased region" description="Acidic residues" evidence="6">
    <location>
        <begin position="541"/>
        <end position="559"/>
    </location>
</feature>
<keyword evidence="1" id="KW-0147">Chitin-binding</keyword>
<reference evidence="10" key="1">
    <citation type="journal article" date="2015" name="Proc. Natl. Acad. Sci. U.S.A.">
        <title>Genome sequence of the Asian Tiger mosquito, Aedes albopictus, reveals insights into its biology, genetics, and evolution.</title>
        <authorList>
            <person name="Chen X.G."/>
            <person name="Jiang X."/>
            <person name="Gu J."/>
            <person name="Xu M."/>
            <person name="Wu Y."/>
            <person name="Deng Y."/>
            <person name="Zhang C."/>
            <person name="Bonizzoni M."/>
            <person name="Dermauw W."/>
            <person name="Vontas J."/>
            <person name="Armbruster P."/>
            <person name="Huang X."/>
            <person name="Yang Y."/>
            <person name="Zhang H."/>
            <person name="He W."/>
            <person name="Peng H."/>
            <person name="Liu Y."/>
            <person name="Wu K."/>
            <person name="Chen J."/>
            <person name="Lirakis M."/>
            <person name="Topalis P."/>
            <person name="Van Leeuwen T."/>
            <person name="Hall A.B."/>
            <person name="Jiang X."/>
            <person name="Thorpe C."/>
            <person name="Mueller R.L."/>
            <person name="Sun C."/>
            <person name="Waterhouse R.M."/>
            <person name="Yan G."/>
            <person name="Tu Z.J."/>
            <person name="Fang X."/>
            <person name="James A.A."/>
        </authorList>
    </citation>
    <scope>NUCLEOTIDE SEQUENCE [LARGE SCALE GENOMIC DNA]</scope>
    <source>
        <strain evidence="10">Foshan</strain>
    </source>
</reference>
<dbReference type="EnsemblMetazoa" id="AALFPA23_014927.R21631">
    <property type="protein sequence ID" value="AALFPA23_014927.P21631"/>
    <property type="gene ID" value="AALFPA23_014927"/>
</dbReference>
<proteinExistence type="predicted"/>
<dbReference type="RefSeq" id="XP_019561345.3">
    <property type="nucleotide sequence ID" value="XM_019705800.3"/>
</dbReference>
<evidence type="ECO:0000256" key="3">
    <source>
        <dbReference type="ARBA" id="ARBA00022737"/>
    </source>
</evidence>
<name>A0ABM1Z460_AEDAL</name>
<dbReference type="PANTHER" id="PTHR23301">
    <property type="entry name" value="CHITIN BINDING PERITROPHIN-A"/>
    <property type="match status" value="1"/>
</dbReference>
<evidence type="ECO:0000313" key="10">
    <source>
        <dbReference type="Proteomes" id="UP000069940"/>
    </source>
</evidence>
<accession>A0ABM1Z460</accession>
<dbReference type="PANTHER" id="PTHR23301:SF0">
    <property type="entry name" value="CHITIN-BINDING TYPE-2 DOMAIN-CONTAINING PROTEIN-RELATED"/>
    <property type="match status" value="1"/>
</dbReference>
<dbReference type="Gene3D" id="3.20.20.80">
    <property type="entry name" value="Glycosidases"/>
    <property type="match status" value="1"/>
</dbReference>
<dbReference type="InterPro" id="IPR002557">
    <property type="entry name" value="Chitin-bd_dom"/>
</dbReference>
<sequence length="898" mass="99674">MMNSVSLGYSKKQLKMNLLALVFLLFCCCSVTTVLSEPCPDQTRPHASRCDQYFRCVLLPSKTHVWVPTQCKKGLIYEPQLKTCVLPGDNWECDLSAEEGDESGENVYGINNLPAAMYTGPTGRPVPSTTPLRSMERDVAPTEGVGYGASGVLEGGITTEAEPTNESETVTPVELQLSNLPTVSGDNEGYYIVLDGDGNNRTTIYHTPAPNEEEETEEFSGDGVIEDVPSASGASYDGEMEDKQSSAMLSSEENMELSKDHLNLFLADYTLQGSSESPSKNKKKKKKHPLPPDGKIHPEHLSTILHQQKKLNKYASQIKRKGDPTGGIGNMSPFSDRPVFTSRPEGSVLFNVPQRLPEESNSKPPLMSEDVIRSIIEISKQMMTQQKPSIEEMYVKPIFIPISVSSPSQDFTRLPENPSKIVYHQLFPSLSNQSSQFSTKPIGITITNPYTLGQATIYDNLREQIMNESMYTNYQTSFMDAYGSRFPMQPPMRNAPIYPYPPPPPMAYPVFSQPQYQYPHPYPYYDQSLIMNRLRNNGASENEDSQSNENVLSEEEDTASAEVPEKDVQAAVNIESNEEESEEVSEPSGTKKLIAVGGSIMNYNDYKDSILPLLDANPDDVRISVLTCTLGSRQPNKTDCTKYYVCNPQNGAFQSFTCPSFTAFNADTRLCDSATYKSCQNVKQTTTTSKPTTLSRIAQTTTHQTKLSSEANQLKENLLTAHKYIDMIKKQAYKILSRNKVTTENPIEPPENDGMIRITAPTMSSMLPSITAPTFTSSTTTKRLKSKPKRKHQTKKRTSVKSGLHKSVLSKASRKSTSSTTSTTSTTTTTTSTTEPPVPKAPKCKKNGKMPDPAVKNNYYVCYKASPKKFIKTRMACPHNLVYCESTGLCTYERKCKK</sequence>
<dbReference type="InterPro" id="IPR036508">
    <property type="entry name" value="Chitin-bd_dom_sf"/>
</dbReference>
<evidence type="ECO:0000256" key="7">
    <source>
        <dbReference type="SAM" id="SignalP"/>
    </source>
</evidence>
<dbReference type="InterPro" id="IPR051940">
    <property type="entry name" value="Chitin_bind-dev_reg"/>
</dbReference>
<dbReference type="Pfam" id="PF01607">
    <property type="entry name" value="CBM_14"/>
    <property type="match status" value="2"/>
</dbReference>
<feature type="signal peptide" evidence="7">
    <location>
        <begin position="1"/>
        <end position="36"/>
    </location>
</feature>
<reference evidence="9" key="2">
    <citation type="submission" date="2025-05" db="UniProtKB">
        <authorList>
            <consortium name="EnsemblMetazoa"/>
        </authorList>
    </citation>
    <scope>IDENTIFICATION</scope>
    <source>
        <strain evidence="9">Foshan</strain>
    </source>
</reference>